<name>K3ZK23_SETIT</name>
<feature type="compositionally biased region" description="Pro residues" evidence="1">
    <location>
        <begin position="57"/>
        <end position="78"/>
    </location>
</feature>
<dbReference type="InParanoid" id="K3ZK23"/>
<keyword evidence="3" id="KW-1185">Reference proteome</keyword>
<evidence type="ECO:0000256" key="1">
    <source>
        <dbReference type="SAM" id="MobiDB-lite"/>
    </source>
</evidence>
<reference evidence="3" key="1">
    <citation type="journal article" date="2012" name="Nat. Biotechnol.">
        <title>Reference genome sequence of the model plant Setaria.</title>
        <authorList>
            <person name="Bennetzen J.L."/>
            <person name="Schmutz J."/>
            <person name="Wang H."/>
            <person name="Percifield R."/>
            <person name="Hawkins J."/>
            <person name="Pontaroli A.C."/>
            <person name="Estep M."/>
            <person name="Feng L."/>
            <person name="Vaughn J.N."/>
            <person name="Grimwood J."/>
            <person name="Jenkins J."/>
            <person name="Barry K."/>
            <person name="Lindquist E."/>
            <person name="Hellsten U."/>
            <person name="Deshpande S."/>
            <person name="Wang X."/>
            <person name="Wu X."/>
            <person name="Mitros T."/>
            <person name="Triplett J."/>
            <person name="Yang X."/>
            <person name="Ye C.Y."/>
            <person name="Mauro-Herrera M."/>
            <person name="Wang L."/>
            <person name="Li P."/>
            <person name="Sharma M."/>
            <person name="Sharma R."/>
            <person name="Ronald P.C."/>
            <person name="Panaud O."/>
            <person name="Kellogg E.A."/>
            <person name="Brutnell T.P."/>
            <person name="Doust A.N."/>
            <person name="Tuskan G.A."/>
            <person name="Rokhsar D."/>
            <person name="Devos K.M."/>
        </authorList>
    </citation>
    <scope>NUCLEOTIDE SEQUENCE [LARGE SCALE GENOMIC DNA]</scope>
    <source>
        <strain evidence="3">cv. Yugu1</strain>
    </source>
</reference>
<feature type="region of interest" description="Disordered" evidence="1">
    <location>
        <begin position="46"/>
        <end position="78"/>
    </location>
</feature>
<evidence type="ECO:0000313" key="3">
    <source>
        <dbReference type="Proteomes" id="UP000004995"/>
    </source>
</evidence>
<dbReference type="AlphaFoldDB" id="K3ZK23"/>
<accession>K3ZK23</accession>
<evidence type="ECO:0000313" key="2">
    <source>
        <dbReference type="EnsemblPlants" id="KQK95548"/>
    </source>
</evidence>
<dbReference type="EnsemblPlants" id="KQK95548">
    <property type="protein sequence ID" value="KQK95548"/>
    <property type="gene ID" value="SETIT_026928mg"/>
</dbReference>
<reference evidence="2" key="2">
    <citation type="submission" date="2018-08" db="UniProtKB">
        <authorList>
            <consortium name="EnsemblPlants"/>
        </authorList>
    </citation>
    <scope>IDENTIFICATION</scope>
    <source>
        <strain evidence="2">Yugu1</strain>
    </source>
</reference>
<dbReference type="Proteomes" id="UP000004995">
    <property type="component" value="Unassembled WGS sequence"/>
</dbReference>
<organism evidence="2 3">
    <name type="scientific">Setaria italica</name>
    <name type="common">Foxtail millet</name>
    <name type="synonym">Panicum italicum</name>
    <dbReference type="NCBI Taxonomy" id="4555"/>
    <lineage>
        <taxon>Eukaryota</taxon>
        <taxon>Viridiplantae</taxon>
        <taxon>Streptophyta</taxon>
        <taxon>Embryophyta</taxon>
        <taxon>Tracheophyta</taxon>
        <taxon>Spermatophyta</taxon>
        <taxon>Magnoliopsida</taxon>
        <taxon>Liliopsida</taxon>
        <taxon>Poales</taxon>
        <taxon>Poaceae</taxon>
        <taxon>PACMAD clade</taxon>
        <taxon>Panicoideae</taxon>
        <taxon>Panicodae</taxon>
        <taxon>Paniceae</taxon>
        <taxon>Cenchrinae</taxon>
        <taxon>Setaria</taxon>
    </lineage>
</organism>
<dbReference type="Gramene" id="KQK95548">
    <property type="protein sequence ID" value="KQK95548"/>
    <property type="gene ID" value="SETIT_026928mg"/>
</dbReference>
<dbReference type="EMBL" id="AGNK02005177">
    <property type="status" value="NOT_ANNOTATED_CDS"/>
    <property type="molecule type" value="Genomic_DNA"/>
</dbReference>
<dbReference type="HOGENOM" id="CLU_1589270_0_0_1"/>
<proteinExistence type="predicted"/>
<sequence>MPSHRHHLNSRRAAAIYPHVGPQPSAPPVPALGHCHPPLCRDAAARSARAELQLGPPSSPAGLPPPLPSNPVAGPPPPLDGCNSDLYCPLSKAGNIMASHAANKPEHSEGEILSDTLKSNHLHRTQKTHVCPSSTPSLPSRIHPRPYICGKEASYRNTRRSHSMTILR</sequence>
<protein>
    <submittedName>
        <fullName evidence="2">Uncharacterized protein</fullName>
    </submittedName>
</protein>